<dbReference type="AlphaFoldDB" id="W6N2Q1"/>
<protein>
    <submittedName>
        <fullName evidence="1">Predicted methyl-accepting chemotaxis protein</fullName>
    </submittedName>
</protein>
<evidence type="ECO:0000313" key="2">
    <source>
        <dbReference type="Proteomes" id="UP000019482"/>
    </source>
</evidence>
<dbReference type="EMBL" id="CBXI010000003">
    <property type="protein sequence ID" value="CDL90090.1"/>
    <property type="molecule type" value="Genomic_DNA"/>
</dbReference>
<dbReference type="RefSeq" id="WP_020381123.1">
    <property type="nucleotide sequence ID" value="NZ_CBXI010000003.1"/>
</dbReference>
<name>W6N2Q1_CLOTY</name>
<dbReference type="Proteomes" id="UP000019482">
    <property type="component" value="Unassembled WGS sequence"/>
</dbReference>
<sequence>MSKEYQNDGIKIKSYIKNFYVLTDDINSSQQQISNVISGINDSVGKCTDAAINILDNMNLIEQKNADISLDTVENANNAKKLIDIVDQFKVKIKIK</sequence>
<organism evidence="1 2">
    <name type="scientific">Clostridium tyrobutyricum DIVETGP</name>
    <dbReference type="NCBI Taxonomy" id="1408889"/>
    <lineage>
        <taxon>Bacteria</taxon>
        <taxon>Bacillati</taxon>
        <taxon>Bacillota</taxon>
        <taxon>Clostridia</taxon>
        <taxon>Eubacteriales</taxon>
        <taxon>Clostridiaceae</taxon>
        <taxon>Clostridium</taxon>
    </lineage>
</organism>
<dbReference type="OrthoDB" id="9814363at2"/>
<accession>W6N2Q1</accession>
<keyword evidence="2" id="KW-1185">Reference proteome</keyword>
<evidence type="ECO:0000313" key="1">
    <source>
        <dbReference type="EMBL" id="CDL90090.1"/>
    </source>
</evidence>
<reference evidence="1 2" key="1">
    <citation type="journal article" date="2015" name="Genome Announc.">
        <title>Draft Genome Sequence of Clostridium tyrobutyricum Strain DIVETGP, Isolated from Cow's Milk for Grana Padano Production.</title>
        <authorList>
            <person name="Soggiu A."/>
            <person name="Piras C."/>
            <person name="Gaiarsa S."/>
            <person name="Sassera D."/>
            <person name="Roncada P."/>
            <person name="Bendixen E."/>
            <person name="Brasca M."/>
            <person name="Bonizzi L."/>
        </authorList>
    </citation>
    <scope>NUCLEOTIDE SEQUENCE [LARGE SCALE GENOMIC DNA]</scope>
    <source>
        <strain evidence="1 2">DIVETGP</strain>
    </source>
</reference>
<dbReference type="GeneID" id="29420242"/>
<proteinExistence type="predicted"/>
<comment type="caution">
    <text evidence="1">The sequence shown here is derived from an EMBL/GenBank/DDBJ whole genome shotgun (WGS) entry which is preliminary data.</text>
</comment>
<gene>
    <name evidence="1" type="ORF">CTDIVETGP_0160</name>
</gene>